<reference evidence="2 3" key="1">
    <citation type="submission" date="2024-01" db="EMBL/GenBank/DDBJ databases">
        <title>The complete chloroplast genome sequence of Lithospermum erythrorhizon: insights into the phylogenetic relationship among Boraginaceae species and the maternal lineages of purple gromwells.</title>
        <authorList>
            <person name="Okada T."/>
            <person name="Watanabe K."/>
        </authorList>
    </citation>
    <scope>NUCLEOTIDE SEQUENCE [LARGE SCALE GENOMIC DNA]</scope>
</reference>
<sequence length="273" mass="29827">MPEISLNQTDNTYSNSKQGSNQQKGAKGIVEELQGAKGKATYADAEADYIGASSLCNGGFYENAFGWGEATWLCHGGVDTDCPLTCSYGLPGIFASRELQLYQNGETIRCSTIPNVLSNLEQAREMQSRQNESSLIPSRHSISPVVNFYAGEWEELPAVLLTLRPDVSEAPIGMNVSFSEKDFMDGSSSQDDSILAQNDKALCPGGDSILAQESTSRRSRKLSGSKAWGRAIGTDHRGGGYDVILLTQIPYSVTSLKKIYALIKKVWRFKDRF</sequence>
<keyword evidence="3" id="KW-1185">Reference proteome</keyword>
<protein>
    <submittedName>
        <fullName evidence="2">Protein modifying enzyme</fullName>
    </submittedName>
</protein>
<evidence type="ECO:0000313" key="2">
    <source>
        <dbReference type="EMBL" id="GAA0151625.1"/>
    </source>
</evidence>
<feature type="compositionally biased region" description="Polar residues" evidence="1">
    <location>
        <begin position="1"/>
        <end position="24"/>
    </location>
</feature>
<name>A0AAV3PMT6_LITER</name>
<evidence type="ECO:0000313" key="3">
    <source>
        <dbReference type="Proteomes" id="UP001454036"/>
    </source>
</evidence>
<gene>
    <name evidence="2" type="ORF">LIER_10311</name>
</gene>
<dbReference type="Proteomes" id="UP001454036">
    <property type="component" value="Unassembled WGS sequence"/>
</dbReference>
<evidence type="ECO:0000256" key="1">
    <source>
        <dbReference type="SAM" id="MobiDB-lite"/>
    </source>
</evidence>
<proteinExistence type="predicted"/>
<dbReference type="EMBL" id="BAABME010001823">
    <property type="protein sequence ID" value="GAA0151625.1"/>
    <property type="molecule type" value="Genomic_DNA"/>
</dbReference>
<feature type="region of interest" description="Disordered" evidence="1">
    <location>
        <begin position="1"/>
        <end position="26"/>
    </location>
</feature>
<dbReference type="AlphaFoldDB" id="A0AAV3PMT6"/>
<accession>A0AAV3PMT6</accession>
<organism evidence="2 3">
    <name type="scientific">Lithospermum erythrorhizon</name>
    <name type="common">Purple gromwell</name>
    <name type="synonym">Lithospermum officinale var. erythrorhizon</name>
    <dbReference type="NCBI Taxonomy" id="34254"/>
    <lineage>
        <taxon>Eukaryota</taxon>
        <taxon>Viridiplantae</taxon>
        <taxon>Streptophyta</taxon>
        <taxon>Embryophyta</taxon>
        <taxon>Tracheophyta</taxon>
        <taxon>Spermatophyta</taxon>
        <taxon>Magnoliopsida</taxon>
        <taxon>eudicotyledons</taxon>
        <taxon>Gunneridae</taxon>
        <taxon>Pentapetalae</taxon>
        <taxon>asterids</taxon>
        <taxon>lamiids</taxon>
        <taxon>Boraginales</taxon>
        <taxon>Boraginaceae</taxon>
        <taxon>Boraginoideae</taxon>
        <taxon>Lithospermeae</taxon>
        <taxon>Lithospermum</taxon>
    </lineage>
</organism>
<comment type="caution">
    <text evidence="2">The sequence shown here is derived from an EMBL/GenBank/DDBJ whole genome shotgun (WGS) entry which is preliminary data.</text>
</comment>